<feature type="compositionally biased region" description="Basic and acidic residues" evidence="1">
    <location>
        <begin position="606"/>
        <end position="615"/>
    </location>
</feature>
<feature type="region of interest" description="Disordered" evidence="1">
    <location>
        <begin position="352"/>
        <end position="376"/>
    </location>
</feature>
<dbReference type="Pfam" id="PF00249">
    <property type="entry name" value="Myb_DNA-binding"/>
    <property type="match status" value="1"/>
</dbReference>
<proteinExistence type="predicted"/>
<dbReference type="AlphaFoldDB" id="A0A9D3TB48"/>
<sequence length="857" mass="94243">MNCPDSQKQALLAIYSICHEKGEIIDYFREVGGVLFVYNLSKSSKHMEVKKAALFTLGGLAECNVFCQQVLCSVDFFTYMVHLLMEDSPLTLKRVAVYMVSVLVSNNKSGQVHAKTTGCIDVLLDIFRTSFPVSEDDVRPANITELWQLWTSVSSALCGCVNNPQNEENQWLCMSIFPVARKWLEKFVLPRTQIVQPICSLIGMTVANNPSAQERFASTRGLRTLMQSLVRLASESGRSPLARDLAVLMTKTLCVCVTDNDPLASGLAQYHLVPRLLTLLSCPTLDPGDRLCIVLALGHCTESCEEHQAQLLQAGGLSHMIQLLAESQDDELKKAVTFVLKTCEQMTKILGVGGASGPLQVDPGDPVQRGRTPSDVQSYWRSAWEMQRRIAQLENPQAEGGATEGERDRANSTDEPPGPEQHGATGGSGEETPPPPAQIWEGTPVRKVRGPGQKRGAARDVHKGPIERAELTPARPAPRSHGRDQRGEGVGRRVEASTVAGSVRRQIFPAGITREVLQSPARASGEGERRMAGTGQELHHGRRSAPSQPQGGASQLGEPAAQGGTVCSLCCGTSVSSSQPAAGGTREPDGTGRPPTAPPESQVIFKRPDPVERRSKSQNRPSSKDHMSLCSEILENEISRILKTPVTTNKQTSFRCSGCAAGASLTNSRNFTQILRSCQHKCDRHTVLLEAEDRFKRGAGWPMGARRGGWERCRQVCLTPMHKGSSPRSLSADRWRRDDRGWITLTPAKKSRISGDKSAYHREEATAKQGQEEESEEDRSSLGASERRELRRRQRKNFTPEEVQYLLEGVRKLGPCWNSILWSYPFQAGRTNVDLAKKYSRLQKEMSKMDSQDASCV</sequence>
<gene>
    <name evidence="3" type="ORF">MATL_G00144270</name>
</gene>
<organism evidence="3 4">
    <name type="scientific">Megalops atlanticus</name>
    <name type="common">Tarpon</name>
    <name type="synonym">Clupea gigantea</name>
    <dbReference type="NCBI Taxonomy" id="7932"/>
    <lineage>
        <taxon>Eukaryota</taxon>
        <taxon>Metazoa</taxon>
        <taxon>Chordata</taxon>
        <taxon>Craniata</taxon>
        <taxon>Vertebrata</taxon>
        <taxon>Euteleostomi</taxon>
        <taxon>Actinopterygii</taxon>
        <taxon>Neopterygii</taxon>
        <taxon>Teleostei</taxon>
        <taxon>Elopiformes</taxon>
        <taxon>Megalopidae</taxon>
        <taxon>Megalops</taxon>
    </lineage>
</organism>
<dbReference type="InterPro" id="IPR016024">
    <property type="entry name" value="ARM-type_fold"/>
</dbReference>
<evidence type="ECO:0000256" key="1">
    <source>
        <dbReference type="SAM" id="MobiDB-lite"/>
    </source>
</evidence>
<dbReference type="InterPro" id="IPR042359">
    <property type="entry name" value="TERB1"/>
</dbReference>
<feature type="region of interest" description="Disordered" evidence="1">
    <location>
        <begin position="516"/>
        <end position="559"/>
    </location>
</feature>
<dbReference type="InterPro" id="IPR009057">
    <property type="entry name" value="Homeodomain-like_sf"/>
</dbReference>
<dbReference type="Gene3D" id="1.10.10.60">
    <property type="entry name" value="Homeodomain-like"/>
    <property type="match status" value="1"/>
</dbReference>
<dbReference type="GO" id="GO:0070197">
    <property type="term" value="P:meiotic attachment of telomere to nuclear envelope"/>
    <property type="evidence" value="ECO:0007669"/>
    <property type="project" value="InterPro"/>
</dbReference>
<protein>
    <recommendedName>
        <fullName evidence="2">Myb-like domain-containing protein</fullName>
    </recommendedName>
</protein>
<dbReference type="EMBL" id="JAFDVH010000011">
    <property type="protein sequence ID" value="KAG7468561.1"/>
    <property type="molecule type" value="Genomic_DNA"/>
</dbReference>
<dbReference type="OrthoDB" id="608866at2759"/>
<evidence type="ECO:0000313" key="3">
    <source>
        <dbReference type="EMBL" id="KAG7468561.1"/>
    </source>
</evidence>
<accession>A0A9D3TB48</accession>
<name>A0A9D3TB48_MEGAT</name>
<dbReference type="Gene3D" id="1.25.10.10">
    <property type="entry name" value="Leucine-rich Repeat Variant"/>
    <property type="match status" value="1"/>
</dbReference>
<feature type="region of interest" description="Disordered" evidence="1">
    <location>
        <begin position="753"/>
        <end position="793"/>
    </location>
</feature>
<dbReference type="Proteomes" id="UP001046870">
    <property type="component" value="Chromosome 11"/>
</dbReference>
<feature type="region of interest" description="Disordered" evidence="1">
    <location>
        <begin position="394"/>
        <end position="497"/>
    </location>
</feature>
<dbReference type="SUPFAM" id="SSF46689">
    <property type="entry name" value="Homeodomain-like"/>
    <property type="match status" value="1"/>
</dbReference>
<dbReference type="InterPro" id="IPR001005">
    <property type="entry name" value="SANT/Myb"/>
</dbReference>
<dbReference type="PANTHER" id="PTHR14014">
    <property type="entry name" value="TELOMERE REPEATS-BINDING BOUQUET FORMATION PROTEIN 1"/>
    <property type="match status" value="1"/>
</dbReference>
<dbReference type="GO" id="GO:0007129">
    <property type="term" value="P:homologous chromosome pairing at meiosis"/>
    <property type="evidence" value="ECO:0007669"/>
    <property type="project" value="TreeGrafter"/>
</dbReference>
<dbReference type="InterPro" id="IPR011989">
    <property type="entry name" value="ARM-like"/>
</dbReference>
<evidence type="ECO:0000313" key="4">
    <source>
        <dbReference type="Proteomes" id="UP001046870"/>
    </source>
</evidence>
<feature type="compositionally biased region" description="Basic and acidic residues" evidence="1">
    <location>
        <begin position="457"/>
        <end position="470"/>
    </location>
</feature>
<dbReference type="SMART" id="SM00717">
    <property type="entry name" value="SANT"/>
    <property type="match status" value="1"/>
</dbReference>
<keyword evidence="4" id="KW-1185">Reference proteome</keyword>
<feature type="domain" description="Myb-like" evidence="2">
    <location>
        <begin position="794"/>
        <end position="845"/>
    </location>
</feature>
<feature type="region of interest" description="Disordered" evidence="1">
    <location>
        <begin position="577"/>
        <end position="628"/>
    </location>
</feature>
<reference evidence="3" key="1">
    <citation type="submission" date="2021-01" db="EMBL/GenBank/DDBJ databases">
        <authorList>
            <person name="Zahm M."/>
            <person name="Roques C."/>
            <person name="Cabau C."/>
            <person name="Klopp C."/>
            <person name="Donnadieu C."/>
            <person name="Jouanno E."/>
            <person name="Lampietro C."/>
            <person name="Louis A."/>
            <person name="Herpin A."/>
            <person name="Echchiki A."/>
            <person name="Berthelot C."/>
            <person name="Parey E."/>
            <person name="Roest-Crollius H."/>
            <person name="Braasch I."/>
            <person name="Postlethwait J."/>
            <person name="Bobe J."/>
            <person name="Montfort J."/>
            <person name="Bouchez O."/>
            <person name="Begum T."/>
            <person name="Mejri S."/>
            <person name="Adams A."/>
            <person name="Chen W.-J."/>
            <person name="Guiguen Y."/>
        </authorList>
    </citation>
    <scope>NUCLEOTIDE SEQUENCE</scope>
    <source>
        <strain evidence="3">YG-15Mar2019-1</strain>
        <tissue evidence="3">Brain</tissue>
    </source>
</reference>
<comment type="caution">
    <text evidence="3">The sequence shown here is derived from an EMBL/GenBank/DDBJ whole genome shotgun (WGS) entry which is preliminary data.</text>
</comment>
<feature type="compositionally biased region" description="Basic and acidic residues" evidence="1">
    <location>
        <begin position="753"/>
        <end position="766"/>
    </location>
</feature>
<feature type="compositionally biased region" description="Basic and acidic residues" evidence="1">
    <location>
        <begin position="481"/>
        <end position="495"/>
    </location>
</feature>
<evidence type="ECO:0000259" key="2">
    <source>
        <dbReference type="SMART" id="SM00717"/>
    </source>
</evidence>
<dbReference type="SUPFAM" id="SSF48371">
    <property type="entry name" value="ARM repeat"/>
    <property type="match status" value="1"/>
</dbReference>
<dbReference type="PANTHER" id="PTHR14014:SF0">
    <property type="entry name" value="TELOMERE REPEATS-BINDING BOUQUET FORMATION PROTEIN 1"/>
    <property type="match status" value="1"/>
</dbReference>